<dbReference type="EMBL" id="JBHMAA010000018">
    <property type="protein sequence ID" value="MFB9950499.1"/>
    <property type="molecule type" value="Genomic_DNA"/>
</dbReference>
<evidence type="ECO:0000256" key="2">
    <source>
        <dbReference type="ARBA" id="ARBA00016549"/>
    </source>
</evidence>
<proteinExistence type="predicted"/>
<sequence>MTPGFRVGASRPSVNLELVARYQNIPVACISDSIHRLSAGGSRLRPMGTSRMVGPAFVVRTAPGDNLMVHKALDIAPAGAVLVVDAGGDLTNAILGERMVRIAAARGLAGIIVNGAIRDYDILRIHPLPVFAAGVTHRGPYKNGPGEINYPIALDGMVIESGDLIAADEDGIVCIAYRDADEVCEAAERKARHEAENAPEQEDRGWIDKALHDLGCAMDTEYSLPHFRS</sequence>
<dbReference type="PANTHER" id="PTHR33254">
    <property type="entry name" value="4-HYDROXY-4-METHYL-2-OXOGLUTARATE ALDOLASE 3-RELATED"/>
    <property type="match status" value="1"/>
</dbReference>
<dbReference type="RefSeq" id="WP_377262983.1">
    <property type="nucleotide sequence ID" value="NZ_JBHMAA010000018.1"/>
</dbReference>
<protein>
    <recommendedName>
        <fullName evidence="2">Putative 4-hydroxy-4-methyl-2-oxoglutarate aldolase</fullName>
    </recommendedName>
    <alternativeName>
        <fullName evidence="3">Regulator of ribonuclease activity homolog</fullName>
    </alternativeName>
    <alternativeName>
        <fullName evidence="4">RraA-like protein</fullName>
    </alternativeName>
</protein>
<dbReference type="SUPFAM" id="SSF89562">
    <property type="entry name" value="RraA-like"/>
    <property type="match status" value="1"/>
</dbReference>
<dbReference type="Proteomes" id="UP001589692">
    <property type="component" value="Unassembled WGS sequence"/>
</dbReference>
<gene>
    <name evidence="5" type="ORF">ACFFP0_16715</name>
</gene>
<dbReference type="PANTHER" id="PTHR33254:SF4">
    <property type="entry name" value="4-HYDROXY-4-METHYL-2-OXOGLUTARATE ALDOLASE 3-RELATED"/>
    <property type="match status" value="1"/>
</dbReference>
<name>A0ABV6AKA4_9HYPH</name>
<comment type="caution">
    <text evidence="5">The sequence shown here is derived from an EMBL/GenBank/DDBJ whole genome shotgun (WGS) entry which is preliminary data.</text>
</comment>
<accession>A0ABV6AKA4</accession>
<evidence type="ECO:0000256" key="1">
    <source>
        <dbReference type="ARBA" id="ARBA00001968"/>
    </source>
</evidence>
<dbReference type="InterPro" id="IPR036704">
    <property type="entry name" value="RraA/RraA-like_sf"/>
</dbReference>
<evidence type="ECO:0000256" key="3">
    <source>
        <dbReference type="ARBA" id="ARBA00029596"/>
    </source>
</evidence>
<dbReference type="NCBIfam" id="NF004850">
    <property type="entry name" value="PRK06201.1"/>
    <property type="match status" value="1"/>
</dbReference>
<dbReference type="Gene3D" id="3.50.30.40">
    <property type="entry name" value="Ribonuclease E inhibitor RraA/RraA-like"/>
    <property type="match status" value="1"/>
</dbReference>
<evidence type="ECO:0000256" key="4">
    <source>
        <dbReference type="ARBA" id="ARBA00030169"/>
    </source>
</evidence>
<reference evidence="5 6" key="1">
    <citation type="submission" date="2024-09" db="EMBL/GenBank/DDBJ databases">
        <authorList>
            <person name="Sun Q."/>
            <person name="Mori K."/>
        </authorList>
    </citation>
    <scope>NUCLEOTIDE SEQUENCE [LARGE SCALE GENOMIC DNA]</scope>
    <source>
        <strain evidence="5 6">TBRC 4938</strain>
    </source>
</reference>
<evidence type="ECO:0000313" key="5">
    <source>
        <dbReference type="EMBL" id="MFB9950499.1"/>
    </source>
</evidence>
<evidence type="ECO:0000313" key="6">
    <source>
        <dbReference type="Proteomes" id="UP001589692"/>
    </source>
</evidence>
<dbReference type="Pfam" id="PF03737">
    <property type="entry name" value="RraA-like"/>
    <property type="match status" value="1"/>
</dbReference>
<dbReference type="InterPro" id="IPR005493">
    <property type="entry name" value="RraA/RraA-like"/>
</dbReference>
<organism evidence="5 6">
    <name type="scientific">Rhizobium puerariae</name>
    <dbReference type="NCBI Taxonomy" id="1585791"/>
    <lineage>
        <taxon>Bacteria</taxon>
        <taxon>Pseudomonadati</taxon>
        <taxon>Pseudomonadota</taxon>
        <taxon>Alphaproteobacteria</taxon>
        <taxon>Hyphomicrobiales</taxon>
        <taxon>Rhizobiaceae</taxon>
        <taxon>Rhizobium/Agrobacterium group</taxon>
        <taxon>Rhizobium</taxon>
    </lineage>
</organism>
<keyword evidence="6" id="KW-1185">Reference proteome</keyword>
<dbReference type="CDD" id="cd16841">
    <property type="entry name" value="RraA_family"/>
    <property type="match status" value="1"/>
</dbReference>
<comment type="cofactor">
    <cofactor evidence="1">
        <name>a divalent metal cation</name>
        <dbReference type="ChEBI" id="CHEBI:60240"/>
    </cofactor>
</comment>